<comment type="pathway">
    <text evidence="2">Carbohydrate degradation; glycolysis; D-glyceraldehyde 3-phosphate and glycerone phosphate from D-glucose: step 3/4.</text>
</comment>
<dbReference type="Proteomes" id="UP000249633">
    <property type="component" value="Unassembled WGS sequence"/>
</dbReference>
<evidence type="ECO:0000256" key="7">
    <source>
        <dbReference type="ARBA" id="ARBA00022842"/>
    </source>
</evidence>
<dbReference type="InterPro" id="IPR012003">
    <property type="entry name" value="ATP_PFK_prok-type"/>
</dbReference>
<dbReference type="InterPro" id="IPR015912">
    <property type="entry name" value="Phosphofructokinase_CS"/>
</dbReference>
<dbReference type="PANTHER" id="PTHR13697">
    <property type="entry name" value="PHOSPHOFRUCTOKINASE"/>
    <property type="match status" value="1"/>
</dbReference>
<evidence type="ECO:0000256" key="9">
    <source>
        <dbReference type="ARBA" id="ARBA00038478"/>
    </source>
</evidence>
<dbReference type="GO" id="GO:0061621">
    <property type="term" value="P:canonical glycolysis"/>
    <property type="evidence" value="ECO:0007669"/>
    <property type="project" value="TreeGrafter"/>
</dbReference>
<dbReference type="InterPro" id="IPR022953">
    <property type="entry name" value="ATP_PFK"/>
</dbReference>
<dbReference type="AlphaFoldDB" id="A0A2W5DLR5"/>
<dbReference type="GO" id="GO:0042802">
    <property type="term" value="F:identical protein binding"/>
    <property type="evidence" value="ECO:0007669"/>
    <property type="project" value="TreeGrafter"/>
</dbReference>
<dbReference type="PRINTS" id="PR00476">
    <property type="entry name" value="PHFRCTKINASE"/>
</dbReference>
<comment type="cofactor">
    <cofactor evidence="1">
        <name>Mg(2+)</name>
        <dbReference type="ChEBI" id="CHEBI:18420"/>
    </cofactor>
</comment>
<organism evidence="11 12">
    <name type="scientific">Roseateles depolymerans</name>
    <dbReference type="NCBI Taxonomy" id="76731"/>
    <lineage>
        <taxon>Bacteria</taxon>
        <taxon>Pseudomonadati</taxon>
        <taxon>Pseudomonadota</taxon>
        <taxon>Betaproteobacteria</taxon>
        <taxon>Burkholderiales</taxon>
        <taxon>Sphaerotilaceae</taxon>
        <taxon>Roseateles</taxon>
    </lineage>
</organism>
<dbReference type="PIRSF" id="PIRSF000532">
    <property type="entry name" value="ATP_PFK_prok"/>
    <property type="match status" value="1"/>
</dbReference>
<dbReference type="PANTHER" id="PTHR13697:SF52">
    <property type="entry name" value="ATP-DEPENDENT 6-PHOSPHOFRUCTOKINASE 3"/>
    <property type="match status" value="1"/>
</dbReference>
<evidence type="ECO:0000256" key="4">
    <source>
        <dbReference type="ARBA" id="ARBA00022679"/>
    </source>
</evidence>
<comment type="caution">
    <text evidence="11">The sequence shown here is derived from an EMBL/GenBank/DDBJ whole genome shotgun (WGS) entry which is preliminary data.</text>
</comment>
<dbReference type="GO" id="GO:0048029">
    <property type="term" value="F:monosaccharide binding"/>
    <property type="evidence" value="ECO:0007669"/>
    <property type="project" value="TreeGrafter"/>
</dbReference>
<evidence type="ECO:0000256" key="1">
    <source>
        <dbReference type="ARBA" id="ARBA00001946"/>
    </source>
</evidence>
<evidence type="ECO:0000313" key="11">
    <source>
        <dbReference type="EMBL" id="PZP29380.1"/>
    </source>
</evidence>
<evidence type="ECO:0000313" key="12">
    <source>
        <dbReference type="Proteomes" id="UP000249633"/>
    </source>
</evidence>
<keyword evidence="8" id="KW-0324">Glycolysis</keyword>
<accession>A0A2W5DLR5</accession>
<evidence type="ECO:0000256" key="2">
    <source>
        <dbReference type="ARBA" id="ARBA00004679"/>
    </source>
</evidence>
<protein>
    <submittedName>
        <fullName evidence="11">6-phosphofructokinase</fullName>
    </submittedName>
</protein>
<name>A0A2W5DLR5_9BURK</name>
<evidence type="ECO:0000256" key="8">
    <source>
        <dbReference type="ARBA" id="ARBA00023152"/>
    </source>
</evidence>
<dbReference type="GO" id="GO:0070095">
    <property type="term" value="F:fructose-6-phosphate binding"/>
    <property type="evidence" value="ECO:0007669"/>
    <property type="project" value="TreeGrafter"/>
</dbReference>
<evidence type="ECO:0000256" key="3">
    <source>
        <dbReference type="ARBA" id="ARBA00022490"/>
    </source>
</evidence>
<feature type="domain" description="Phosphofructokinase" evidence="10">
    <location>
        <begin position="3"/>
        <end position="303"/>
    </location>
</feature>
<comment type="similarity">
    <text evidence="9">Belongs to the phosphofructokinase type A (PFKA) family.</text>
</comment>
<keyword evidence="4" id="KW-0808">Transferase</keyword>
<dbReference type="EMBL" id="QFOD01000018">
    <property type="protein sequence ID" value="PZP29380.1"/>
    <property type="molecule type" value="Genomic_DNA"/>
</dbReference>
<dbReference type="GO" id="GO:0016208">
    <property type="term" value="F:AMP binding"/>
    <property type="evidence" value="ECO:0007669"/>
    <property type="project" value="TreeGrafter"/>
</dbReference>
<reference evidence="11 12" key="1">
    <citation type="submission" date="2017-08" db="EMBL/GenBank/DDBJ databases">
        <title>Infants hospitalized years apart are colonized by the same room-sourced microbial strains.</title>
        <authorList>
            <person name="Brooks B."/>
            <person name="Olm M.R."/>
            <person name="Firek B.A."/>
            <person name="Baker R."/>
            <person name="Thomas B.C."/>
            <person name="Morowitz M.J."/>
            <person name="Banfield J.F."/>
        </authorList>
    </citation>
    <scope>NUCLEOTIDE SEQUENCE [LARGE SCALE GENOMIC DNA]</scope>
    <source>
        <strain evidence="11">S2_012_000_R2_81</strain>
    </source>
</reference>
<dbReference type="Gene3D" id="3.40.50.460">
    <property type="entry name" value="Phosphofructokinase domain"/>
    <property type="match status" value="1"/>
</dbReference>
<sequence length="352" mass="36843">MHIGILTGGGDCPGLNAVIRAVTLALMEAGVTRVTGIERGFLGLIEGRARPLDEPLVRDLLAEGGTVLGTHNRADPFHYFGAAGADVSGEALRFAQSLGLDLLVVIGGDGTMTIAERFSRLGLPVIGVPKTIDNDIVGNERSFGFDSAVAVVADALNRLQTTARSHGRVMLLETMGRHAGWIALEGGIAGGADAILIPERRFSLEQLASHCERRIASQGYALVCLAEGVQLPELPRHLQGDAFDGRVTLAGAGLPLQAALESRWGAGVEVRYSLLGHLQRGGAPSTYDRVLSTRFGAAAARAILAGERNRMVALRGDRIVSVPLNEVAGASRPVPDDHELLAVASAVGQLPG</sequence>
<evidence type="ECO:0000256" key="6">
    <source>
        <dbReference type="ARBA" id="ARBA00022777"/>
    </source>
</evidence>
<evidence type="ECO:0000259" key="10">
    <source>
        <dbReference type="Pfam" id="PF00365"/>
    </source>
</evidence>
<dbReference type="Gene3D" id="3.40.50.450">
    <property type="match status" value="1"/>
</dbReference>
<dbReference type="GO" id="GO:0005524">
    <property type="term" value="F:ATP binding"/>
    <property type="evidence" value="ECO:0007669"/>
    <property type="project" value="InterPro"/>
</dbReference>
<dbReference type="InterPro" id="IPR035966">
    <property type="entry name" value="PKF_sf"/>
</dbReference>
<keyword evidence="5" id="KW-0479">Metal-binding</keyword>
<dbReference type="PROSITE" id="PS00433">
    <property type="entry name" value="PHOSPHOFRUCTOKINASE"/>
    <property type="match status" value="1"/>
</dbReference>
<dbReference type="GO" id="GO:0005945">
    <property type="term" value="C:6-phosphofructokinase complex"/>
    <property type="evidence" value="ECO:0007669"/>
    <property type="project" value="TreeGrafter"/>
</dbReference>
<dbReference type="GO" id="GO:0046872">
    <property type="term" value="F:metal ion binding"/>
    <property type="evidence" value="ECO:0007669"/>
    <property type="project" value="UniProtKB-KW"/>
</dbReference>
<dbReference type="InterPro" id="IPR000023">
    <property type="entry name" value="Phosphofructokinase_dom"/>
</dbReference>
<dbReference type="GO" id="GO:0003872">
    <property type="term" value="F:6-phosphofructokinase activity"/>
    <property type="evidence" value="ECO:0007669"/>
    <property type="project" value="InterPro"/>
</dbReference>
<dbReference type="GO" id="GO:0006002">
    <property type="term" value="P:fructose 6-phosphate metabolic process"/>
    <property type="evidence" value="ECO:0007669"/>
    <property type="project" value="InterPro"/>
</dbReference>
<dbReference type="GO" id="GO:0030388">
    <property type="term" value="P:fructose 1,6-bisphosphate metabolic process"/>
    <property type="evidence" value="ECO:0007669"/>
    <property type="project" value="TreeGrafter"/>
</dbReference>
<dbReference type="SUPFAM" id="SSF53784">
    <property type="entry name" value="Phosphofructokinase"/>
    <property type="match status" value="1"/>
</dbReference>
<dbReference type="UniPathway" id="UPA00109">
    <property type="reaction ID" value="UER00182"/>
</dbReference>
<dbReference type="Pfam" id="PF00365">
    <property type="entry name" value="PFK"/>
    <property type="match status" value="1"/>
</dbReference>
<gene>
    <name evidence="11" type="ORF">DI603_17065</name>
</gene>
<proteinExistence type="inferred from homology"/>
<keyword evidence="3" id="KW-0963">Cytoplasm</keyword>
<dbReference type="NCBIfam" id="NF002872">
    <property type="entry name" value="PRK03202.1"/>
    <property type="match status" value="1"/>
</dbReference>
<evidence type="ECO:0000256" key="5">
    <source>
        <dbReference type="ARBA" id="ARBA00022723"/>
    </source>
</evidence>
<keyword evidence="6 11" id="KW-0418">Kinase</keyword>
<keyword evidence="7" id="KW-0460">Magnesium</keyword>